<keyword evidence="5" id="KW-1185">Reference proteome</keyword>
<accession>A0A1I2AWM8</accession>
<dbReference type="SUPFAM" id="SSF48208">
    <property type="entry name" value="Six-hairpin glycosidases"/>
    <property type="match status" value="1"/>
</dbReference>
<dbReference type="Gene3D" id="2.70.98.50">
    <property type="entry name" value="putative glycoside hydrolase family protein from bacillus halodurans"/>
    <property type="match status" value="1"/>
</dbReference>
<dbReference type="GO" id="GO:0005975">
    <property type="term" value="P:carbohydrate metabolic process"/>
    <property type="evidence" value="ECO:0007669"/>
    <property type="project" value="InterPro"/>
</dbReference>
<evidence type="ECO:0000259" key="3">
    <source>
        <dbReference type="Pfam" id="PF22124"/>
    </source>
</evidence>
<dbReference type="AlphaFoldDB" id="A0A1I2AWM8"/>
<name>A0A1I2AWM8_9BACL</name>
<dbReference type="InterPro" id="IPR054363">
    <property type="entry name" value="GH95_cat"/>
</dbReference>
<evidence type="ECO:0000313" key="4">
    <source>
        <dbReference type="EMBL" id="SFE48312.1"/>
    </source>
</evidence>
<feature type="domain" description="Glycosyl hydrolase family 95 N-terminal" evidence="1">
    <location>
        <begin position="3"/>
        <end position="252"/>
    </location>
</feature>
<dbReference type="FunFam" id="1.50.10.10:FF:000028">
    <property type="entry name" value="Alpha-L-fucosidase 2"/>
    <property type="match status" value="1"/>
</dbReference>
<dbReference type="PANTHER" id="PTHR31084:SF0">
    <property type="entry name" value="ALPHA-L-FUCOSIDASE 2"/>
    <property type="match status" value="1"/>
</dbReference>
<gene>
    <name evidence="4" type="ORF">SAMN04487969_1032</name>
</gene>
<reference evidence="5" key="1">
    <citation type="submission" date="2016-10" db="EMBL/GenBank/DDBJ databases">
        <authorList>
            <person name="Varghese N."/>
            <person name="Submissions S."/>
        </authorList>
    </citation>
    <scope>NUCLEOTIDE SEQUENCE [LARGE SCALE GENOMIC DNA]</scope>
    <source>
        <strain evidence="5">CGMCC 1.10223</strain>
    </source>
</reference>
<dbReference type="Pfam" id="PF14498">
    <property type="entry name" value="Glyco_hyd_65N_2"/>
    <property type="match status" value="1"/>
</dbReference>
<dbReference type="Proteomes" id="UP000183410">
    <property type="component" value="Unassembled WGS sequence"/>
</dbReference>
<proteinExistence type="predicted"/>
<sequence>MKLTYDKPACKWTEALPIGNGRLGGMVFGGVDLERIQLNEDTLWSGSPQDWNNPQALAAWADIRRCIKEGDYEEAERISKASTMGPYTQSYMPLGDVQLRFYHGQLTEEYRRELDMANGIARTVYRIGKVVYTREVFASHPDQVIVIHLTASEPGKLSFKAGLSSPLRSRTAPVRDGLLLSGYCPEQVYPNYYETDEPIRYGFADTTTAMRFAALLGIRINGGSWSADADGLHVEGATTATLYVSASTSFNGYDRCPGTDGKDAVLAAGAYLTAAAAKPFEALLRAHGDDHRTLFGRVAFQLAGSSLPEGYPTDQRIAEYGATDPHLVELLFHYGRYLMIASSRSGTQPTNLQGIWNQDARPIWSSNYTLNINTQMNYWPAELCHLAECHEPLLDFIADLSVTGQATAEINYGCRGWTAHHNSDIWRQSAPPGDYGHGNPLWANWPMSAAWLCQHLWEHYRFGGNIGYLAQRAYPVMKGAALFYLDWLVENELGMLVTSPSTSPEHRFKLKDGRMPALSVASTMDMSLIRELFEHCLAAYEQICAYVAAKGESCLESEWEWESEEERLFLQQLEAALPKLLPASIGQHGGLQEWSEDYEDEDRFHRHVSHLYAVYPGDGWSAESTPELYNAARIALDRRGDGGTGWSLSWKVNLWARFGDGNRAYALIKRMLTLIPDDGVMDFERGGVYANLFDAHPPFQIDGNFGVTAGIAELLVQSHAGRLHLLPALPDAWPEGSVSGLRARDGFEVAIAWHAGRLQAAELLAHSSGPCLLYAGAALRIQMQGEEGTLEAEEHMPLHYYFQAEQGKTYVIHPI</sequence>
<evidence type="ECO:0000259" key="1">
    <source>
        <dbReference type="Pfam" id="PF14498"/>
    </source>
</evidence>
<dbReference type="InterPro" id="IPR016518">
    <property type="entry name" value="Alpha-L-fucosidase"/>
</dbReference>
<dbReference type="Gene3D" id="2.60.40.1180">
    <property type="entry name" value="Golgi alpha-mannosidase II"/>
    <property type="match status" value="1"/>
</dbReference>
<dbReference type="GO" id="GO:0004560">
    <property type="term" value="F:alpha-L-fucosidase activity"/>
    <property type="evidence" value="ECO:0007669"/>
    <property type="project" value="InterPro"/>
</dbReference>
<feature type="domain" description="Glycosyl hydrolase family 95 catalytic" evidence="3">
    <location>
        <begin position="280"/>
        <end position="715"/>
    </location>
</feature>
<dbReference type="InterPro" id="IPR049053">
    <property type="entry name" value="AFCA-like_C"/>
</dbReference>
<dbReference type="InterPro" id="IPR027414">
    <property type="entry name" value="GH95_N_dom"/>
</dbReference>
<evidence type="ECO:0000313" key="5">
    <source>
        <dbReference type="Proteomes" id="UP000183410"/>
    </source>
</evidence>
<protein>
    <submittedName>
        <fullName evidence="4">Alpha-L-fucosidase 2</fullName>
    </submittedName>
</protein>
<dbReference type="Pfam" id="PF21307">
    <property type="entry name" value="Glyco_hydro_95_C"/>
    <property type="match status" value="1"/>
</dbReference>
<organism evidence="4 5">
    <name type="scientific">Paenibacillus algorifonticola</name>
    <dbReference type="NCBI Taxonomy" id="684063"/>
    <lineage>
        <taxon>Bacteria</taxon>
        <taxon>Bacillati</taxon>
        <taxon>Bacillota</taxon>
        <taxon>Bacilli</taxon>
        <taxon>Bacillales</taxon>
        <taxon>Paenibacillaceae</taxon>
        <taxon>Paenibacillus</taxon>
    </lineage>
</organism>
<dbReference type="EMBL" id="FONN01000003">
    <property type="protein sequence ID" value="SFE48312.1"/>
    <property type="molecule type" value="Genomic_DNA"/>
</dbReference>
<dbReference type="OrthoDB" id="9802600at2"/>
<dbReference type="PIRSF" id="PIRSF007663">
    <property type="entry name" value="UCP007663"/>
    <property type="match status" value="1"/>
</dbReference>
<feature type="domain" description="Alpha fucosidase A-like C-terminal" evidence="2">
    <location>
        <begin position="717"/>
        <end position="812"/>
    </location>
</feature>
<dbReference type="InterPro" id="IPR008928">
    <property type="entry name" value="6-hairpin_glycosidase_sf"/>
</dbReference>
<evidence type="ECO:0000259" key="2">
    <source>
        <dbReference type="Pfam" id="PF21307"/>
    </source>
</evidence>
<dbReference type="PANTHER" id="PTHR31084">
    <property type="entry name" value="ALPHA-L-FUCOSIDASE 2"/>
    <property type="match status" value="1"/>
</dbReference>
<dbReference type="RefSeq" id="WP_046229330.1">
    <property type="nucleotide sequence ID" value="NZ_FONN01000003.1"/>
</dbReference>
<dbReference type="InterPro" id="IPR013780">
    <property type="entry name" value="Glyco_hydro_b"/>
</dbReference>
<dbReference type="Pfam" id="PF22124">
    <property type="entry name" value="Glyco_hydro_95_cat"/>
    <property type="match status" value="1"/>
</dbReference>